<dbReference type="KEGG" id="ttq:NIES37_22100"/>
<dbReference type="PANTHER" id="PTHR30250:SF10">
    <property type="entry name" value="LIPOPOLYSACCHARIDE BIOSYNTHESIS PROTEIN WZXC"/>
    <property type="match status" value="1"/>
</dbReference>
<evidence type="ECO:0008006" key="10">
    <source>
        <dbReference type="Google" id="ProtNLM"/>
    </source>
</evidence>
<evidence type="ECO:0000313" key="8">
    <source>
        <dbReference type="EMBL" id="BAY98262.1"/>
    </source>
</evidence>
<keyword evidence="5 7" id="KW-1133">Transmembrane helix</keyword>
<comment type="similarity">
    <text evidence="2">Belongs to the polysaccharide synthase family.</text>
</comment>
<feature type="transmembrane region" description="Helical" evidence="7">
    <location>
        <begin position="87"/>
        <end position="109"/>
    </location>
</feature>
<feature type="transmembrane region" description="Helical" evidence="7">
    <location>
        <begin position="414"/>
        <end position="447"/>
    </location>
</feature>
<feature type="transmembrane region" description="Helical" evidence="7">
    <location>
        <begin position="295"/>
        <end position="317"/>
    </location>
</feature>
<dbReference type="RefSeq" id="WP_096575538.1">
    <property type="nucleotide sequence ID" value="NZ_CAWNJS010000001.1"/>
</dbReference>
<dbReference type="AlphaFoldDB" id="A0A1Z4MXT7"/>
<organism evidence="8 9">
    <name type="scientific">Tolypothrix tenuis PCC 7101</name>
    <dbReference type="NCBI Taxonomy" id="231146"/>
    <lineage>
        <taxon>Bacteria</taxon>
        <taxon>Bacillati</taxon>
        <taxon>Cyanobacteriota</taxon>
        <taxon>Cyanophyceae</taxon>
        <taxon>Nostocales</taxon>
        <taxon>Tolypothrichaceae</taxon>
        <taxon>Tolypothrix</taxon>
    </lineage>
</organism>
<protein>
    <recommendedName>
        <fullName evidence="10">Polysaccharide biosynthesis protein</fullName>
    </recommendedName>
</protein>
<dbReference type="PANTHER" id="PTHR30250">
    <property type="entry name" value="PST FAMILY PREDICTED COLANIC ACID TRANSPORTER"/>
    <property type="match status" value="1"/>
</dbReference>
<keyword evidence="9" id="KW-1185">Reference proteome</keyword>
<evidence type="ECO:0000256" key="1">
    <source>
        <dbReference type="ARBA" id="ARBA00004651"/>
    </source>
</evidence>
<name>A0A1Z4MXT7_9CYAN</name>
<evidence type="ECO:0000256" key="7">
    <source>
        <dbReference type="SAM" id="Phobius"/>
    </source>
</evidence>
<dbReference type="GO" id="GO:0005886">
    <property type="term" value="C:plasma membrane"/>
    <property type="evidence" value="ECO:0007669"/>
    <property type="project" value="UniProtKB-SubCell"/>
</dbReference>
<keyword evidence="4 7" id="KW-0812">Transmembrane</keyword>
<dbReference type="Pfam" id="PF13440">
    <property type="entry name" value="Polysacc_synt_3"/>
    <property type="match status" value="1"/>
</dbReference>
<sequence length="469" mass="52186">MPNTKDIKGKIIRGGVSMTLRQLLVAALSMVNVLVIARMLGPGLYGIVTIVLSIFYFLNQVCRLGLQVYLVRQPNLTDEEPAQIQAFYNFLGIAICAVLWCAAPLVGWWTKEPEVTGALQAVLPALWMDMVSRVPTSMLERELSFDKVGLLEAVSRVVLYVSAIPLVLIGWGYWGPIIGTVLGYLVQLVMAYYYYPVPWRWSWQWKVVKPAINYGLTYSGSDGILNLRRLRLPLLVSRLGGTEIVGYISIAMRLAEQLAILRLVVRRMSISVMAKLVDKPEQTRKAISKGMTYQALLIGPICAAFSCTSAWLIPLMFSHKWLISAQIFPFIAVGVLVGAIFELHTSSLYAVGHNYEIAHRNAWYVGVLWLATIIFLPLMGLWGYGLSEILALPSFYLLHKSIAKLFGSPDYWDAFWITLVSTISMFAGVFLPPVAAVGVLVVSYGAIFIYCPGIRKIPLDIWAARRSAA</sequence>
<reference evidence="8 9" key="1">
    <citation type="submission" date="2017-06" db="EMBL/GenBank/DDBJ databases">
        <title>Genome sequencing of cyanobaciteial culture collection at National Institute for Environmental Studies (NIES).</title>
        <authorList>
            <person name="Hirose Y."/>
            <person name="Shimura Y."/>
            <person name="Fujisawa T."/>
            <person name="Nakamura Y."/>
            <person name="Kawachi M."/>
        </authorList>
    </citation>
    <scope>NUCLEOTIDE SEQUENCE [LARGE SCALE GENOMIC DNA]</scope>
    <source>
        <strain evidence="8 9">NIES-37</strain>
    </source>
</reference>
<proteinExistence type="inferred from homology"/>
<evidence type="ECO:0000256" key="6">
    <source>
        <dbReference type="ARBA" id="ARBA00023136"/>
    </source>
</evidence>
<keyword evidence="3" id="KW-1003">Cell membrane</keyword>
<keyword evidence="6 7" id="KW-0472">Membrane</keyword>
<feature type="transmembrane region" description="Helical" evidence="7">
    <location>
        <begin position="323"/>
        <end position="341"/>
    </location>
</feature>
<feature type="transmembrane region" description="Helical" evidence="7">
    <location>
        <begin position="20"/>
        <end position="37"/>
    </location>
</feature>
<gene>
    <name evidence="8" type="ORF">NIES37_22100</name>
</gene>
<accession>A0A1Z4MXT7</accession>
<evidence type="ECO:0000313" key="9">
    <source>
        <dbReference type="Proteomes" id="UP000218785"/>
    </source>
</evidence>
<feature type="transmembrane region" description="Helical" evidence="7">
    <location>
        <begin position="362"/>
        <end position="384"/>
    </location>
</feature>
<dbReference type="Proteomes" id="UP000218785">
    <property type="component" value="Chromosome"/>
</dbReference>
<comment type="subcellular location">
    <subcellularLocation>
        <location evidence="1">Cell membrane</location>
        <topology evidence="1">Multi-pass membrane protein</topology>
    </subcellularLocation>
</comment>
<evidence type="ECO:0000256" key="4">
    <source>
        <dbReference type="ARBA" id="ARBA00022692"/>
    </source>
</evidence>
<dbReference type="InterPro" id="IPR050833">
    <property type="entry name" value="Poly_Biosynth_Transport"/>
</dbReference>
<dbReference type="EMBL" id="AP018248">
    <property type="protein sequence ID" value="BAY98262.1"/>
    <property type="molecule type" value="Genomic_DNA"/>
</dbReference>
<evidence type="ECO:0000256" key="5">
    <source>
        <dbReference type="ARBA" id="ARBA00022989"/>
    </source>
</evidence>
<feature type="transmembrane region" description="Helical" evidence="7">
    <location>
        <begin position="43"/>
        <end position="66"/>
    </location>
</feature>
<evidence type="ECO:0000256" key="2">
    <source>
        <dbReference type="ARBA" id="ARBA00007430"/>
    </source>
</evidence>
<evidence type="ECO:0000256" key="3">
    <source>
        <dbReference type="ARBA" id="ARBA00022475"/>
    </source>
</evidence>